<protein>
    <submittedName>
        <fullName evidence="1">Uncharacterized protein</fullName>
    </submittedName>
</protein>
<evidence type="ECO:0000313" key="1">
    <source>
        <dbReference type="EMBL" id="KIA77659.1"/>
    </source>
</evidence>
<evidence type="ECO:0000313" key="2">
    <source>
        <dbReference type="Proteomes" id="UP000031307"/>
    </source>
</evidence>
<name>A0A0C1EMU5_9BACT</name>
<sequence length="114" mass="13453">MYDLQQQKLFVQAESESKNKFLLEFSSVEGWGLSPFENQNILFDLYEFDIDRLPEQLKNDCHIPRKYLECMRSDEKKLFYLESSVGMSGYVIATKLSHLEQVLEPILIQRQPLC</sequence>
<dbReference type="Proteomes" id="UP000031307">
    <property type="component" value="Unassembled WGS sequence"/>
</dbReference>
<proteinExistence type="predicted"/>
<gene>
    <name evidence="1" type="ORF">DB43_GB00210</name>
</gene>
<comment type="caution">
    <text evidence="1">The sequence shown here is derived from an EMBL/GenBank/DDBJ whole genome shotgun (WGS) entry which is preliminary data.</text>
</comment>
<dbReference type="EMBL" id="JSAM01000071">
    <property type="protein sequence ID" value="KIA77659.1"/>
    <property type="molecule type" value="Genomic_DNA"/>
</dbReference>
<dbReference type="AlphaFoldDB" id="A0A0C1EMU5"/>
<organism evidence="1 2">
    <name type="scientific">Parachlamydia acanthamoebae</name>
    <dbReference type="NCBI Taxonomy" id="83552"/>
    <lineage>
        <taxon>Bacteria</taxon>
        <taxon>Pseudomonadati</taxon>
        <taxon>Chlamydiota</taxon>
        <taxon>Chlamydiia</taxon>
        <taxon>Parachlamydiales</taxon>
        <taxon>Parachlamydiaceae</taxon>
        <taxon>Parachlamydia</taxon>
    </lineage>
</organism>
<accession>A0A0C1EMU5</accession>
<reference evidence="1 2" key="1">
    <citation type="journal article" date="2014" name="Mol. Biol. Evol.">
        <title>Massive expansion of Ubiquitination-related gene families within the Chlamydiae.</title>
        <authorList>
            <person name="Domman D."/>
            <person name="Collingro A."/>
            <person name="Lagkouvardos I."/>
            <person name="Gehre L."/>
            <person name="Weinmaier T."/>
            <person name="Rattei T."/>
            <person name="Subtil A."/>
            <person name="Horn M."/>
        </authorList>
    </citation>
    <scope>NUCLEOTIDE SEQUENCE [LARGE SCALE GENOMIC DNA]</scope>
    <source>
        <strain evidence="1 2">OEW1</strain>
    </source>
</reference>